<sequence>MWEWDPFSYKFQLGFTSKLISCPLEEVSNRLFN</sequence>
<dbReference type="EMBL" id="CM004395">
    <property type="protein sequence ID" value="OAY40690.1"/>
    <property type="molecule type" value="Genomic_DNA"/>
</dbReference>
<evidence type="ECO:0000313" key="1">
    <source>
        <dbReference type="EMBL" id="OAY40690.1"/>
    </source>
</evidence>
<dbReference type="AlphaFoldDB" id="A0A2C9V9F9"/>
<proteinExistence type="predicted"/>
<gene>
    <name evidence="1" type="ORF">MANES_09G042000</name>
</gene>
<reference evidence="1" key="1">
    <citation type="submission" date="2016-02" db="EMBL/GenBank/DDBJ databases">
        <title>WGS assembly of Manihot esculenta.</title>
        <authorList>
            <person name="Bredeson J.V."/>
            <person name="Prochnik S.E."/>
            <person name="Lyons J.B."/>
            <person name="Schmutz J."/>
            <person name="Grimwood J."/>
            <person name="Vrebalov J."/>
            <person name="Bart R.S."/>
            <person name="Amuge T."/>
            <person name="Ferguson M.E."/>
            <person name="Green R."/>
            <person name="Putnam N."/>
            <person name="Stites J."/>
            <person name="Rounsley S."/>
            <person name="Rokhsar D.S."/>
        </authorList>
    </citation>
    <scope>NUCLEOTIDE SEQUENCE [LARGE SCALE GENOMIC DNA]</scope>
    <source>
        <tissue evidence="1">Leaf</tissue>
    </source>
</reference>
<name>A0A2C9V9F9_MANES</name>
<protein>
    <submittedName>
        <fullName evidence="1">Uncharacterized protein</fullName>
    </submittedName>
</protein>
<organism evidence="1">
    <name type="scientific">Manihot esculenta</name>
    <name type="common">Cassava</name>
    <name type="synonym">Jatropha manihot</name>
    <dbReference type="NCBI Taxonomy" id="3983"/>
    <lineage>
        <taxon>Eukaryota</taxon>
        <taxon>Viridiplantae</taxon>
        <taxon>Streptophyta</taxon>
        <taxon>Embryophyta</taxon>
        <taxon>Tracheophyta</taxon>
        <taxon>Spermatophyta</taxon>
        <taxon>Magnoliopsida</taxon>
        <taxon>eudicotyledons</taxon>
        <taxon>Gunneridae</taxon>
        <taxon>Pentapetalae</taxon>
        <taxon>rosids</taxon>
        <taxon>fabids</taxon>
        <taxon>Malpighiales</taxon>
        <taxon>Euphorbiaceae</taxon>
        <taxon>Crotonoideae</taxon>
        <taxon>Manihoteae</taxon>
        <taxon>Manihot</taxon>
    </lineage>
</organism>
<accession>A0A2C9V9F9</accession>